<evidence type="ECO:0000259" key="1">
    <source>
        <dbReference type="PROSITE" id="PS51379"/>
    </source>
</evidence>
<dbReference type="Proteomes" id="UP000577697">
    <property type="component" value="Unassembled WGS sequence"/>
</dbReference>
<dbReference type="Proteomes" id="UP000075755">
    <property type="component" value="Chromosome"/>
</dbReference>
<dbReference type="SUPFAM" id="SSF54862">
    <property type="entry name" value="4Fe-4S ferredoxins"/>
    <property type="match status" value="1"/>
</dbReference>
<protein>
    <submittedName>
        <fullName evidence="3">Ferredoxin</fullName>
    </submittedName>
</protein>
<evidence type="ECO:0000313" key="2">
    <source>
        <dbReference type="EMBL" id="AMS41946.1"/>
    </source>
</evidence>
<dbReference type="PROSITE" id="PS51379">
    <property type="entry name" value="4FE4S_FER_2"/>
    <property type="match status" value="1"/>
</dbReference>
<dbReference type="RefSeq" id="WP_067960957.1">
    <property type="nucleotide sequence ID" value="NZ_CP015005.1"/>
</dbReference>
<organism evidence="2 4">
    <name type="scientific">Aminobacter aminovorans</name>
    <name type="common">Chelatobacter heintzii</name>
    <dbReference type="NCBI Taxonomy" id="83263"/>
    <lineage>
        <taxon>Bacteria</taxon>
        <taxon>Pseudomonadati</taxon>
        <taxon>Pseudomonadota</taxon>
        <taxon>Alphaproteobacteria</taxon>
        <taxon>Hyphomicrobiales</taxon>
        <taxon>Phyllobacteriaceae</taxon>
        <taxon>Aminobacter</taxon>
    </lineage>
</organism>
<dbReference type="AlphaFoldDB" id="A0AAC8YQW1"/>
<evidence type="ECO:0000313" key="5">
    <source>
        <dbReference type="Proteomes" id="UP000577697"/>
    </source>
</evidence>
<dbReference type="EMBL" id="JACICB010000010">
    <property type="protein sequence ID" value="MBB3706814.1"/>
    <property type="molecule type" value="Genomic_DNA"/>
</dbReference>
<gene>
    <name evidence="2" type="ORF">AA2016_3022</name>
    <name evidence="3" type="ORF">FHS67_003140</name>
</gene>
<name>A0AAC8YQW1_AMIAI</name>
<sequence>MTSPDLDEISAALAGHGLIQRGGFAFDHSNPAPGGPVGKPARSVLLVGQAGAAVWPYFLRWREAQPADLENPLDSWAREVIGDVAREFGAHAVSPSDKPYLPFQQWAMRAEGLRPSPLGILMHPEYGLWHAYRGALLFEAELEFAEVREQNHLCDLCPGKPCLKACPVDAYSEAGFAYERCLEHVRGASGGGCRTQGCLDRNACPYGVAYRYPADVQAFHMKSYAGL</sequence>
<dbReference type="KEGG" id="aak:AA2016_3022"/>
<keyword evidence="5" id="KW-1185">Reference proteome</keyword>
<reference evidence="2 4" key="1">
    <citation type="submission" date="2016-03" db="EMBL/GenBank/DDBJ databases">
        <title>Complete genome of Aminobacter aminovorans KCTC 2477.</title>
        <authorList>
            <person name="Kim K.M."/>
        </authorList>
    </citation>
    <scope>NUCLEOTIDE SEQUENCE [LARGE SCALE GENOMIC DNA]</scope>
    <source>
        <strain evidence="2 4">KCTC 2477</strain>
    </source>
</reference>
<evidence type="ECO:0000313" key="4">
    <source>
        <dbReference type="Proteomes" id="UP000075755"/>
    </source>
</evidence>
<feature type="domain" description="4Fe-4S ferredoxin-type" evidence="1">
    <location>
        <begin position="144"/>
        <end position="176"/>
    </location>
</feature>
<reference evidence="3 5" key="2">
    <citation type="submission" date="2020-08" db="EMBL/GenBank/DDBJ databases">
        <title>Genomic Encyclopedia of Type Strains, Phase IV (KMG-IV): sequencing the most valuable type-strain genomes for metagenomic binning, comparative biology and taxonomic classification.</title>
        <authorList>
            <person name="Goeker M."/>
        </authorList>
    </citation>
    <scope>NUCLEOTIDE SEQUENCE [LARGE SCALE GENOMIC DNA]</scope>
    <source>
        <strain evidence="3 5">DSM 10368</strain>
    </source>
</reference>
<evidence type="ECO:0000313" key="3">
    <source>
        <dbReference type="EMBL" id="MBB3706814.1"/>
    </source>
</evidence>
<accession>A0AAC8YQW1</accession>
<dbReference type="EMBL" id="CP015005">
    <property type="protein sequence ID" value="AMS41946.1"/>
    <property type="molecule type" value="Genomic_DNA"/>
</dbReference>
<proteinExistence type="predicted"/>
<dbReference type="InterPro" id="IPR017896">
    <property type="entry name" value="4Fe4S_Fe-S-bd"/>
</dbReference>